<organism evidence="2 3">
    <name type="scientific">Actinomadura spongiicola</name>
    <dbReference type="NCBI Taxonomy" id="2303421"/>
    <lineage>
        <taxon>Bacteria</taxon>
        <taxon>Bacillati</taxon>
        <taxon>Actinomycetota</taxon>
        <taxon>Actinomycetes</taxon>
        <taxon>Streptosporangiales</taxon>
        <taxon>Thermomonosporaceae</taxon>
        <taxon>Actinomadura</taxon>
    </lineage>
</organism>
<evidence type="ECO:0000256" key="1">
    <source>
        <dbReference type="SAM" id="Phobius"/>
    </source>
</evidence>
<sequence>MWHVGLPELPLHGLVEGLPSALGFTGEGLTVGGFAVEGFFVVGFPLLGFPDGLPCVPEGALGLGPGVRLLGAVGSVLGLVLPPGVGLVVVLEKSTTARIQRWVALAASAMARTVRDPADVSETAEPGIRTIAVRSTVFVPTSPRSHLTR</sequence>
<gene>
    <name evidence="2" type="ORF">D0T12_02505</name>
</gene>
<keyword evidence="3" id="KW-1185">Reference proteome</keyword>
<keyword evidence="1" id="KW-1133">Transmembrane helix</keyword>
<accession>A0A372GPU5</accession>
<keyword evidence="1" id="KW-0812">Transmembrane</keyword>
<name>A0A372GPU5_9ACTN</name>
<dbReference type="Proteomes" id="UP000262882">
    <property type="component" value="Unassembled WGS sequence"/>
</dbReference>
<reference evidence="2 3" key="1">
    <citation type="submission" date="2018-08" db="EMBL/GenBank/DDBJ databases">
        <title>Actinomadura spongicola sp. nov., isolated from marine sponge Leucetta chagosensis.</title>
        <authorList>
            <person name="Li L."/>
            <person name="Lin H.W."/>
        </authorList>
    </citation>
    <scope>NUCLEOTIDE SEQUENCE [LARGE SCALE GENOMIC DNA]</scope>
    <source>
        <strain evidence="2 3">LHW52907</strain>
    </source>
</reference>
<dbReference type="AlphaFoldDB" id="A0A372GPU5"/>
<feature type="transmembrane region" description="Helical" evidence="1">
    <location>
        <begin position="69"/>
        <end position="91"/>
    </location>
</feature>
<comment type="caution">
    <text evidence="2">The sequence shown here is derived from an EMBL/GenBank/DDBJ whole genome shotgun (WGS) entry which is preliminary data.</text>
</comment>
<evidence type="ECO:0000313" key="2">
    <source>
        <dbReference type="EMBL" id="RFS87139.1"/>
    </source>
</evidence>
<evidence type="ECO:0000313" key="3">
    <source>
        <dbReference type="Proteomes" id="UP000262882"/>
    </source>
</evidence>
<keyword evidence="1" id="KW-0472">Membrane</keyword>
<protein>
    <submittedName>
        <fullName evidence="2">Uncharacterized protein</fullName>
    </submittedName>
</protein>
<dbReference type="EMBL" id="QVNQ01000001">
    <property type="protein sequence ID" value="RFS87139.1"/>
    <property type="molecule type" value="Genomic_DNA"/>
</dbReference>
<proteinExistence type="predicted"/>